<protein>
    <submittedName>
        <fullName evidence="1">Transcriptional repressor general negative regulator of transcription subunit 4</fullName>
        <ecNumber evidence="1">2.3.2.27</ecNumber>
    </submittedName>
</protein>
<keyword evidence="2" id="KW-1185">Reference proteome</keyword>
<organism evidence="1 2">
    <name type="scientific">Vermiconidia calcicola</name>
    <dbReference type="NCBI Taxonomy" id="1690605"/>
    <lineage>
        <taxon>Eukaryota</taxon>
        <taxon>Fungi</taxon>
        <taxon>Dikarya</taxon>
        <taxon>Ascomycota</taxon>
        <taxon>Pezizomycotina</taxon>
        <taxon>Dothideomycetes</taxon>
        <taxon>Dothideomycetidae</taxon>
        <taxon>Mycosphaerellales</taxon>
        <taxon>Extremaceae</taxon>
        <taxon>Vermiconidia</taxon>
    </lineage>
</organism>
<dbReference type="Proteomes" id="UP001281147">
    <property type="component" value="Unassembled WGS sequence"/>
</dbReference>
<keyword evidence="1" id="KW-0012">Acyltransferase</keyword>
<sequence>MSKGQQDQFIDDDEEETCPLCVEEFDITDKGFRPCVCGYQICQFCYNNVKNNMNGLCPACRRTYNDNDIEYKVITPEEAAAHKARQAQKQKKTQAALQKEKQKAEADNLSRKHLAGLRVVQKNLVYVTGLSPNFQEDKLLATLRGDQYFGQYGKIIKIVVSKAKDTAYPQSVGVYVTYDRKEDAQTCITAVDGSKNGEYTLRAQFGTTKYCSAYLRGENCTNRNCMFLHEPGEANESYSRADLSALNAGHGRAPPPQSQQPVASASQPMLRQPSLDQPPSPPPNRPALPSTASWASRPSQMQSSRTESRSTSGTVESPAPTHAKPAPSQAEQSPPPPQRSVPVQETAPSTQLQPQPQRSRKPRELSPLFSLLKNFNLEDLKLTFSLASISQTDLDIIDHYPPLFDKNGGAKRRQRRMREEESRRIEQEVQALQQPPAAEQDETTEMSGSLQLGGEPEERQSLSQPQSAIQPPGSDGLLDQRFHFGGLSSPGGGDRGLTPQQQQQLLLMKGQNAQGSYLNQSSSFQQTPSHPPGHQRNASRYSFANDSSASTSVKPVANPKLLNQQSSIMPPAGTHFGGPQQHGSQFYTSNVQGPPPGLKATGTPPVSGGMTFGQGHGFATGGLQYGANNANATGRNANEEMMRSLLRGSTDNTITGGTNKREYQSSSYAPNTYNATPTAASSFPPGPPSYASLSSFSGEEKQRKKKGKKQRHGHAANASSASSGMGDEHVLQARFTQGGGFGGQASGANAYSIMHGGGYGGGRW</sequence>
<dbReference type="EMBL" id="JAUTXU010000310">
    <property type="protein sequence ID" value="KAK3686626.1"/>
    <property type="molecule type" value="Genomic_DNA"/>
</dbReference>
<keyword evidence="1" id="KW-0808">Transferase</keyword>
<accession>A0ACC3MDQ5</accession>
<evidence type="ECO:0000313" key="1">
    <source>
        <dbReference type="EMBL" id="KAK3686626.1"/>
    </source>
</evidence>
<evidence type="ECO:0000313" key="2">
    <source>
        <dbReference type="Proteomes" id="UP001281147"/>
    </source>
</evidence>
<name>A0ACC3MDQ5_9PEZI</name>
<comment type="caution">
    <text evidence="1">The sequence shown here is derived from an EMBL/GenBank/DDBJ whole genome shotgun (WGS) entry which is preliminary data.</text>
</comment>
<reference evidence="1" key="1">
    <citation type="submission" date="2023-07" db="EMBL/GenBank/DDBJ databases">
        <title>Black Yeasts Isolated from many extreme environments.</title>
        <authorList>
            <person name="Coleine C."/>
            <person name="Stajich J.E."/>
            <person name="Selbmann L."/>
        </authorList>
    </citation>
    <scope>NUCLEOTIDE SEQUENCE</scope>
    <source>
        <strain evidence="1">CCFEE 5714</strain>
    </source>
</reference>
<gene>
    <name evidence="1" type="primary">NOT4_2</name>
    <name evidence="1" type="ORF">LTR37_019648</name>
</gene>
<dbReference type="EC" id="2.3.2.27" evidence="1"/>
<proteinExistence type="predicted"/>